<gene>
    <name evidence="11" type="ORF">CCR87_15525</name>
</gene>
<dbReference type="Proteomes" id="UP000706333">
    <property type="component" value="Unassembled WGS sequence"/>
</dbReference>
<dbReference type="InterPro" id="IPR010065">
    <property type="entry name" value="AA_ABC_transptr_permease_3TM"/>
</dbReference>
<dbReference type="InterPro" id="IPR000515">
    <property type="entry name" value="MetI-like"/>
</dbReference>
<keyword evidence="7 9" id="KW-1133">Transmembrane helix</keyword>
<organism evidence="11 12">
    <name type="scientific">Rhodobaculum claviforme</name>
    <dbReference type="NCBI Taxonomy" id="1549854"/>
    <lineage>
        <taxon>Bacteria</taxon>
        <taxon>Pseudomonadati</taxon>
        <taxon>Pseudomonadota</taxon>
        <taxon>Alphaproteobacteria</taxon>
        <taxon>Rhodobacterales</taxon>
        <taxon>Paracoccaceae</taxon>
        <taxon>Rhodobaculum</taxon>
    </lineage>
</organism>
<dbReference type="GO" id="GO:0022857">
    <property type="term" value="F:transmembrane transporter activity"/>
    <property type="evidence" value="ECO:0007669"/>
    <property type="project" value="InterPro"/>
</dbReference>
<dbReference type="InterPro" id="IPR035906">
    <property type="entry name" value="MetI-like_sf"/>
</dbReference>
<dbReference type="GO" id="GO:0043190">
    <property type="term" value="C:ATP-binding cassette (ABC) transporter complex"/>
    <property type="evidence" value="ECO:0007669"/>
    <property type="project" value="InterPro"/>
</dbReference>
<dbReference type="InterPro" id="IPR043429">
    <property type="entry name" value="ArtM/GltK/GlnP/TcyL/YhdX-like"/>
</dbReference>
<evidence type="ECO:0000256" key="2">
    <source>
        <dbReference type="ARBA" id="ARBA00010072"/>
    </source>
</evidence>
<evidence type="ECO:0000256" key="1">
    <source>
        <dbReference type="ARBA" id="ARBA00004429"/>
    </source>
</evidence>
<keyword evidence="5 9" id="KW-0812">Transmembrane</keyword>
<dbReference type="Pfam" id="PF00528">
    <property type="entry name" value="BPD_transp_1"/>
    <property type="match status" value="1"/>
</dbReference>
<feature type="transmembrane region" description="Helical" evidence="9">
    <location>
        <begin position="200"/>
        <end position="222"/>
    </location>
</feature>
<feature type="transmembrane region" description="Helical" evidence="9">
    <location>
        <begin position="389"/>
        <end position="409"/>
    </location>
</feature>
<name>A0A934WK45_9RHOB</name>
<comment type="subcellular location">
    <subcellularLocation>
        <location evidence="1">Cell inner membrane</location>
        <topology evidence="1">Multi-pass membrane protein</topology>
    </subcellularLocation>
    <subcellularLocation>
        <location evidence="9">Cell membrane</location>
        <topology evidence="9">Multi-pass membrane protein</topology>
    </subcellularLocation>
</comment>
<feature type="transmembrane region" description="Helical" evidence="9">
    <location>
        <begin position="243"/>
        <end position="266"/>
    </location>
</feature>
<keyword evidence="12" id="KW-1185">Reference proteome</keyword>
<reference evidence="11" key="2">
    <citation type="journal article" date="2020" name="Microorganisms">
        <title>Osmotic Adaptation and Compatible Solute Biosynthesis of Phototrophic Bacteria as Revealed from Genome Analyses.</title>
        <authorList>
            <person name="Imhoff J.F."/>
            <person name="Rahn T."/>
            <person name="Kunzel S."/>
            <person name="Keller A."/>
            <person name="Neulinger S.C."/>
        </authorList>
    </citation>
    <scope>NUCLEOTIDE SEQUENCE</scope>
    <source>
        <strain evidence="11">LMG 28126</strain>
    </source>
</reference>
<evidence type="ECO:0000256" key="3">
    <source>
        <dbReference type="ARBA" id="ARBA00022448"/>
    </source>
</evidence>
<dbReference type="EMBL" id="NHSD01000322">
    <property type="protein sequence ID" value="MBK5928726.1"/>
    <property type="molecule type" value="Genomic_DNA"/>
</dbReference>
<dbReference type="PANTHER" id="PTHR30614">
    <property type="entry name" value="MEMBRANE COMPONENT OF AMINO ACID ABC TRANSPORTER"/>
    <property type="match status" value="1"/>
</dbReference>
<keyword evidence="6" id="KW-0029">Amino-acid transport</keyword>
<evidence type="ECO:0000259" key="10">
    <source>
        <dbReference type="PROSITE" id="PS50928"/>
    </source>
</evidence>
<feature type="transmembrane region" description="Helical" evidence="9">
    <location>
        <begin position="131"/>
        <end position="152"/>
    </location>
</feature>
<dbReference type="PROSITE" id="PS50928">
    <property type="entry name" value="ABC_TM1"/>
    <property type="match status" value="1"/>
</dbReference>
<feature type="transmembrane region" description="Helical" evidence="9">
    <location>
        <begin position="27"/>
        <end position="45"/>
    </location>
</feature>
<dbReference type="CDD" id="cd06261">
    <property type="entry name" value="TM_PBP2"/>
    <property type="match status" value="2"/>
</dbReference>
<accession>A0A934WK45</accession>
<dbReference type="RefSeq" id="WP_201158487.1">
    <property type="nucleotide sequence ID" value="NZ_NHSD01000322.1"/>
</dbReference>
<evidence type="ECO:0000256" key="5">
    <source>
        <dbReference type="ARBA" id="ARBA00022692"/>
    </source>
</evidence>
<evidence type="ECO:0000313" key="11">
    <source>
        <dbReference type="EMBL" id="MBK5928726.1"/>
    </source>
</evidence>
<dbReference type="AlphaFoldDB" id="A0A934WK45"/>
<evidence type="ECO:0000256" key="8">
    <source>
        <dbReference type="ARBA" id="ARBA00023136"/>
    </source>
</evidence>
<comment type="caution">
    <text evidence="11">The sequence shown here is derived from an EMBL/GenBank/DDBJ whole genome shotgun (WGS) entry which is preliminary data.</text>
</comment>
<keyword evidence="3 9" id="KW-0813">Transport</keyword>
<dbReference type="PANTHER" id="PTHR30614:SF37">
    <property type="entry name" value="AMINO-ACID ABC TRANSPORTER PERMEASE PROTEIN YHDX-RELATED"/>
    <property type="match status" value="1"/>
</dbReference>
<evidence type="ECO:0000256" key="4">
    <source>
        <dbReference type="ARBA" id="ARBA00022475"/>
    </source>
</evidence>
<evidence type="ECO:0000256" key="7">
    <source>
        <dbReference type="ARBA" id="ARBA00022989"/>
    </source>
</evidence>
<dbReference type="GO" id="GO:0006865">
    <property type="term" value="P:amino acid transport"/>
    <property type="evidence" value="ECO:0007669"/>
    <property type="project" value="UniProtKB-KW"/>
</dbReference>
<comment type="similarity">
    <text evidence="2">Belongs to the binding-protein-dependent transport system permease family. HisMQ subfamily.</text>
</comment>
<keyword evidence="8 9" id="KW-0472">Membrane</keyword>
<evidence type="ECO:0000313" key="12">
    <source>
        <dbReference type="Proteomes" id="UP000706333"/>
    </source>
</evidence>
<feature type="transmembrane region" description="Helical" evidence="9">
    <location>
        <begin position="97"/>
        <end position="119"/>
    </location>
</feature>
<dbReference type="Gene3D" id="1.10.3720.10">
    <property type="entry name" value="MetI-like"/>
    <property type="match status" value="1"/>
</dbReference>
<dbReference type="NCBIfam" id="TIGR01726">
    <property type="entry name" value="HEQRo_perm_3TM"/>
    <property type="match status" value="1"/>
</dbReference>
<proteinExistence type="inferred from homology"/>
<evidence type="ECO:0000256" key="9">
    <source>
        <dbReference type="RuleBase" id="RU363032"/>
    </source>
</evidence>
<dbReference type="SUPFAM" id="SSF161098">
    <property type="entry name" value="MetI-like"/>
    <property type="match status" value="2"/>
</dbReference>
<sequence>MATTAETFPRKVFRPSMLLYDKRYRSLTIQVVVLFLLMGFFAWLIDNTLTNLAALGRDFSFRFLGQTAGYDINQRLIDYNSQMTHGRAAVVGLLNTLLVAVLACVLATVVGVLAGVLRLSNNWLVAGLMTVYVEIFRNIPTLLWILIIFAIMTEAMPPPSAFRGEDATSSMLLWDTVAVTNRGVYIPEPLFSRSLGVIDMGSFLISIDLLAIVAVVGLSIWANKRLLAHATAVQNATGIRPKTWWKSILILVLPIVALLVVLGFHLGYPELRGFNFAGGTHLRNSLIALWFALGIYTGAFVAENVRSGILAVSKGQTEAAFALGLRPGLTMRLVILPQALRVIIPPLISQYLNITKNTSLALAVGYMDLRSTLGGITINQTGRELEGMLLMMLIYLVISLLISGAMNVYNARVKLKER</sequence>
<feature type="domain" description="ABC transmembrane type-1" evidence="10">
    <location>
        <begin position="93"/>
        <end position="406"/>
    </location>
</feature>
<feature type="transmembrane region" description="Helical" evidence="9">
    <location>
        <begin position="286"/>
        <end position="305"/>
    </location>
</feature>
<reference evidence="11" key="1">
    <citation type="submission" date="2017-05" db="EMBL/GenBank/DDBJ databases">
        <authorList>
            <person name="Imhoff J.F."/>
            <person name="Rahn T."/>
            <person name="Kuenzel S."/>
            <person name="Neulinger S.C."/>
        </authorList>
    </citation>
    <scope>NUCLEOTIDE SEQUENCE</scope>
    <source>
        <strain evidence="11">LMG 28126</strain>
    </source>
</reference>
<protein>
    <submittedName>
        <fullName evidence="11">Amino acid ABC transporter permease</fullName>
    </submittedName>
</protein>
<evidence type="ECO:0000256" key="6">
    <source>
        <dbReference type="ARBA" id="ARBA00022970"/>
    </source>
</evidence>
<keyword evidence="4" id="KW-1003">Cell membrane</keyword>